<comment type="caution">
    <text evidence="3">The sequence shown here is derived from an EMBL/GenBank/DDBJ whole genome shotgun (WGS) entry which is preliminary data.</text>
</comment>
<dbReference type="Proteomes" id="UP000827092">
    <property type="component" value="Unassembled WGS sequence"/>
</dbReference>
<evidence type="ECO:0000313" key="4">
    <source>
        <dbReference type="Proteomes" id="UP000827092"/>
    </source>
</evidence>
<proteinExistence type="inferred from homology"/>
<reference evidence="3 4" key="1">
    <citation type="journal article" date="2022" name="Nat. Ecol. Evol.">
        <title>A masculinizing supergene underlies an exaggerated male reproductive morph in a spider.</title>
        <authorList>
            <person name="Hendrickx F."/>
            <person name="De Corte Z."/>
            <person name="Sonet G."/>
            <person name="Van Belleghem S.M."/>
            <person name="Kostlbacher S."/>
            <person name="Vangestel C."/>
        </authorList>
    </citation>
    <scope>NUCLEOTIDE SEQUENCE [LARGE SCALE GENOMIC DNA]</scope>
    <source>
        <strain evidence="3">W744_W776</strain>
    </source>
</reference>
<protein>
    <submittedName>
        <fullName evidence="3">Uncharacterized protein</fullName>
    </submittedName>
</protein>
<name>A0AAV6VGH5_9ARAC</name>
<dbReference type="Gene3D" id="3.80.10.10">
    <property type="entry name" value="Ribonuclease Inhibitor"/>
    <property type="match status" value="1"/>
</dbReference>
<gene>
    <name evidence="3" type="ORF">JTE90_010627</name>
</gene>
<dbReference type="GO" id="GO:0005886">
    <property type="term" value="C:plasma membrane"/>
    <property type="evidence" value="ECO:0007669"/>
    <property type="project" value="TreeGrafter"/>
</dbReference>
<keyword evidence="4" id="KW-1185">Reference proteome</keyword>
<dbReference type="InterPro" id="IPR051963">
    <property type="entry name" value="Adhesion_GPCR_A"/>
</dbReference>
<dbReference type="GO" id="GO:0007166">
    <property type="term" value="P:cell surface receptor signaling pathway"/>
    <property type="evidence" value="ECO:0007669"/>
    <property type="project" value="TreeGrafter"/>
</dbReference>
<evidence type="ECO:0000313" key="3">
    <source>
        <dbReference type="EMBL" id="KAG8195749.1"/>
    </source>
</evidence>
<dbReference type="AlphaFoldDB" id="A0AAV6VGH5"/>
<sequence length="90" mass="10025">MPDLRSVDLSKNHLSAVSETVFGSVNNHLGDLSLSGNPLICNCNISWIVPLQGHRYLDGYCTEPESLKERSLVTLRNGDFKFCKENVTET</sequence>
<dbReference type="InterPro" id="IPR032675">
    <property type="entry name" value="LRR_dom_sf"/>
</dbReference>
<evidence type="ECO:0000256" key="1">
    <source>
        <dbReference type="ARBA" id="ARBA00007343"/>
    </source>
</evidence>
<dbReference type="SUPFAM" id="SSF52058">
    <property type="entry name" value="L domain-like"/>
    <property type="match status" value="1"/>
</dbReference>
<evidence type="ECO:0000256" key="2">
    <source>
        <dbReference type="ARBA" id="ARBA00023170"/>
    </source>
</evidence>
<dbReference type="PANTHER" id="PTHR45930:SF4">
    <property type="entry name" value="ADHESION G PROTEIN-COUPLED RECEPTOR A3"/>
    <property type="match status" value="1"/>
</dbReference>
<dbReference type="PANTHER" id="PTHR45930">
    <property type="entry name" value="G-PROTEIN COUPLED RECEPTOR 124-LIKE PROTEIN"/>
    <property type="match status" value="1"/>
</dbReference>
<dbReference type="EMBL" id="JAFNEN010000079">
    <property type="protein sequence ID" value="KAG8195749.1"/>
    <property type="molecule type" value="Genomic_DNA"/>
</dbReference>
<comment type="similarity">
    <text evidence="1">Belongs to the G-protein coupled receptor 2 family. Adhesion G-protein coupled receptor (ADGR) subfamily.</text>
</comment>
<accession>A0AAV6VGH5</accession>
<organism evidence="3 4">
    <name type="scientific">Oedothorax gibbosus</name>
    <dbReference type="NCBI Taxonomy" id="931172"/>
    <lineage>
        <taxon>Eukaryota</taxon>
        <taxon>Metazoa</taxon>
        <taxon>Ecdysozoa</taxon>
        <taxon>Arthropoda</taxon>
        <taxon>Chelicerata</taxon>
        <taxon>Arachnida</taxon>
        <taxon>Araneae</taxon>
        <taxon>Araneomorphae</taxon>
        <taxon>Entelegynae</taxon>
        <taxon>Araneoidea</taxon>
        <taxon>Linyphiidae</taxon>
        <taxon>Erigoninae</taxon>
        <taxon>Oedothorax</taxon>
    </lineage>
</organism>
<keyword evidence="2" id="KW-0675">Receptor</keyword>